<dbReference type="InterPro" id="IPR000847">
    <property type="entry name" value="LysR_HTH_N"/>
</dbReference>
<keyword evidence="2" id="KW-0805">Transcription regulation</keyword>
<evidence type="ECO:0000256" key="4">
    <source>
        <dbReference type="ARBA" id="ARBA00023163"/>
    </source>
</evidence>
<dbReference type="Proteomes" id="UP000886900">
    <property type="component" value="Unassembled WGS sequence"/>
</dbReference>
<dbReference type="RefSeq" id="WP_217854391.1">
    <property type="nucleotide sequence ID" value="NZ_JAHSTV010000001.1"/>
</dbReference>
<evidence type="ECO:0000256" key="3">
    <source>
        <dbReference type="ARBA" id="ARBA00023125"/>
    </source>
</evidence>
<feature type="domain" description="HTH lysR-type" evidence="5">
    <location>
        <begin position="2"/>
        <end position="59"/>
    </location>
</feature>
<comment type="similarity">
    <text evidence="1">Belongs to the LysR transcriptional regulatory family.</text>
</comment>
<evidence type="ECO:0000256" key="1">
    <source>
        <dbReference type="ARBA" id="ARBA00009437"/>
    </source>
</evidence>
<name>A0ABS6PNZ6_9PSED</name>
<sequence>MLSTRQLRYFVEIAESGSFSAAAERLFIAQSALSRQIKDMETRLQTPLFERTARQPRLTAAGEAFLPRARNLLNELTKASEMATQVGNGQLGVLRLSHSSTVPMSGRLLRGISVYLDQHAGVSMDIVKLSSEAQLEELAEGRLDVGLLRLPVLRQREGVQIVPLYSERLLLAVPPNHRLAVDQSAQGIDLAQLKHEAFISIPHPQRGGLSYLSAELCMRQGFFPQAARVVSRKTTQLQLIQAGFGIALLPESMQDIAPPDIHFLPLADPDCHSTVALAYRQHPAALVQHFINTCTTHCGSGGAAIRLARESGGSFNNDGD</sequence>
<reference evidence="6" key="1">
    <citation type="submission" date="2021-06" db="EMBL/GenBank/DDBJ databases">
        <title>Updating the genus Pseudomonas: Description of 43 new species and partition of the Pseudomonas putida group.</title>
        <authorList>
            <person name="Girard L."/>
            <person name="Lood C."/>
            <person name="Vandamme P."/>
            <person name="Rokni-Zadeh H."/>
            <person name="Van Noort V."/>
            <person name="Hofte M."/>
            <person name="Lavigne R."/>
            <person name="De Mot R."/>
        </authorList>
    </citation>
    <scope>NUCLEOTIDE SEQUENCE</scope>
    <source>
        <strain evidence="6">SWRI79</strain>
    </source>
</reference>
<keyword evidence="7" id="KW-1185">Reference proteome</keyword>
<accession>A0ABS6PNZ6</accession>
<dbReference type="Pfam" id="PF03466">
    <property type="entry name" value="LysR_substrate"/>
    <property type="match status" value="1"/>
</dbReference>
<comment type="caution">
    <text evidence="6">The sequence shown here is derived from an EMBL/GenBank/DDBJ whole genome shotgun (WGS) entry which is preliminary data.</text>
</comment>
<evidence type="ECO:0000256" key="2">
    <source>
        <dbReference type="ARBA" id="ARBA00023015"/>
    </source>
</evidence>
<dbReference type="PROSITE" id="PS50931">
    <property type="entry name" value="HTH_LYSR"/>
    <property type="match status" value="1"/>
</dbReference>
<gene>
    <name evidence="6" type="ORF">KVG95_02470</name>
</gene>
<evidence type="ECO:0000313" key="7">
    <source>
        <dbReference type="Proteomes" id="UP000886900"/>
    </source>
</evidence>
<organism evidence="6 7">
    <name type="scientific">Pseudomonas farris</name>
    <dbReference type="NCBI Taxonomy" id="2841207"/>
    <lineage>
        <taxon>Bacteria</taxon>
        <taxon>Pseudomonadati</taxon>
        <taxon>Pseudomonadota</taxon>
        <taxon>Gammaproteobacteria</taxon>
        <taxon>Pseudomonadales</taxon>
        <taxon>Pseudomonadaceae</taxon>
        <taxon>Pseudomonas</taxon>
    </lineage>
</organism>
<dbReference type="PANTHER" id="PTHR30346">
    <property type="entry name" value="TRANSCRIPTIONAL DUAL REGULATOR HCAR-RELATED"/>
    <property type="match status" value="1"/>
</dbReference>
<keyword evidence="4" id="KW-0804">Transcription</keyword>
<dbReference type="Pfam" id="PF00126">
    <property type="entry name" value="HTH_1"/>
    <property type="match status" value="1"/>
</dbReference>
<keyword evidence="3" id="KW-0238">DNA-binding</keyword>
<protein>
    <submittedName>
        <fullName evidence="6">LysR family transcriptional regulator</fullName>
    </submittedName>
</protein>
<dbReference type="EMBL" id="JAHSTV010000001">
    <property type="protein sequence ID" value="MBV4462194.1"/>
    <property type="molecule type" value="Genomic_DNA"/>
</dbReference>
<dbReference type="InterPro" id="IPR005119">
    <property type="entry name" value="LysR_subst-bd"/>
</dbReference>
<dbReference type="PANTHER" id="PTHR30346:SF17">
    <property type="entry name" value="LYSR FAMILY TRANSCRIPTIONAL REGULATOR"/>
    <property type="match status" value="1"/>
</dbReference>
<proteinExistence type="inferred from homology"/>
<dbReference type="CDD" id="cd08414">
    <property type="entry name" value="PBP2_LTTR_aromatics_like"/>
    <property type="match status" value="1"/>
</dbReference>
<evidence type="ECO:0000259" key="5">
    <source>
        <dbReference type="PROSITE" id="PS50931"/>
    </source>
</evidence>
<evidence type="ECO:0000313" key="6">
    <source>
        <dbReference type="EMBL" id="MBV4462194.1"/>
    </source>
</evidence>